<protein>
    <submittedName>
        <fullName evidence="3">Alpha/beta fold hydrolase</fullName>
    </submittedName>
</protein>
<dbReference type="Proteomes" id="UP001610810">
    <property type="component" value="Unassembled WGS sequence"/>
</dbReference>
<keyword evidence="4" id="KW-1185">Reference proteome</keyword>
<dbReference type="PANTHER" id="PTHR43798:SF31">
    <property type="entry name" value="AB HYDROLASE SUPERFAMILY PROTEIN YCLE"/>
    <property type="match status" value="1"/>
</dbReference>
<dbReference type="GO" id="GO:0016787">
    <property type="term" value="F:hydrolase activity"/>
    <property type="evidence" value="ECO:0007669"/>
    <property type="project" value="UniProtKB-KW"/>
</dbReference>
<evidence type="ECO:0000259" key="2">
    <source>
        <dbReference type="Pfam" id="PF12697"/>
    </source>
</evidence>
<comment type="caution">
    <text evidence="3">The sequence shown here is derived from an EMBL/GenBank/DDBJ whole genome shotgun (WGS) entry which is preliminary data.</text>
</comment>
<dbReference type="EMBL" id="JBIQWK010000003">
    <property type="protein sequence ID" value="MFI0572239.1"/>
    <property type="molecule type" value="Genomic_DNA"/>
</dbReference>
<gene>
    <name evidence="3" type="ORF">ACH3YB_11420</name>
</gene>
<proteinExistence type="predicted"/>
<name>A0ABW7RW83_STRTE</name>
<reference evidence="3 4" key="1">
    <citation type="submission" date="2024-10" db="EMBL/GenBank/DDBJ databases">
        <authorList>
            <person name="Wannawong T."/>
            <person name="Kuncharoen N."/>
            <person name="Mhuantong W."/>
        </authorList>
    </citation>
    <scope>NUCLEOTIDE SEQUENCE [LARGE SCALE GENOMIC DNA]</scope>
    <source>
        <strain evidence="3 4">CALK1-4</strain>
    </source>
</reference>
<evidence type="ECO:0000256" key="1">
    <source>
        <dbReference type="ARBA" id="ARBA00022801"/>
    </source>
</evidence>
<dbReference type="Gene3D" id="3.40.50.1820">
    <property type="entry name" value="alpha/beta hydrolase"/>
    <property type="match status" value="1"/>
</dbReference>
<dbReference type="PANTHER" id="PTHR43798">
    <property type="entry name" value="MONOACYLGLYCEROL LIPASE"/>
    <property type="match status" value="1"/>
</dbReference>
<dbReference type="InterPro" id="IPR050266">
    <property type="entry name" value="AB_hydrolase_sf"/>
</dbReference>
<evidence type="ECO:0000313" key="4">
    <source>
        <dbReference type="Proteomes" id="UP001610810"/>
    </source>
</evidence>
<evidence type="ECO:0000313" key="3">
    <source>
        <dbReference type="EMBL" id="MFI0572239.1"/>
    </source>
</evidence>
<dbReference type="InterPro" id="IPR029058">
    <property type="entry name" value="AB_hydrolase_fold"/>
</dbReference>
<dbReference type="Pfam" id="PF12697">
    <property type="entry name" value="Abhydrolase_6"/>
    <property type="match status" value="1"/>
</dbReference>
<feature type="domain" description="AB hydrolase-1" evidence="2">
    <location>
        <begin position="4"/>
        <end position="231"/>
    </location>
</feature>
<dbReference type="InterPro" id="IPR000073">
    <property type="entry name" value="AB_hydrolase_1"/>
</dbReference>
<keyword evidence="1 3" id="KW-0378">Hydrolase</keyword>
<sequence length="240" mass="26955">MPAVLVHGVPDTHRLWDTVRSHLQREDILTIDLPGFGVPLPEGFTSTKEEYLDWLIEKIAEIGEPVDLVGHDWGSLLTGRLASVRPDLVRTWTGISGPIDPEYPWHYLAKIWQTPGEGEQWMADLDLEEFAASLNEAQMPRDAADEAVRHMDATMRASILALYRSAIEVGAEWKPGLSKVTAPALVIWGLDDPFLPQRFADELGNATRARAVFKLRSSHWPMIERAADVARELEAHWAHV</sequence>
<organism evidence="3 4">
    <name type="scientific">Streptomyces tendae</name>
    <dbReference type="NCBI Taxonomy" id="1932"/>
    <lineage>
        <taxon>Bacteria</taxon>
        <taxon>Bacillati</taxon>
        <taxon>Actinomycetota</taxon>
        <taxon>Actinomycetes</taxon>
        <taxon>Kitasatosporales</taxon>
        <taxon>Streptomycetaceae</taxon>
        <taxon>Streptomyces</taxon>
    </lineage>
</organism>
<dbReference type="RefSeq" id="WP_398351097.1">
    <property type="nucleotide sequence ID" value="NZ_JBIQWK010000003.1"/>
</dbReference>
<dbReference type="SUPFAM" id="SSF53474">
    <property type="entry name" value="alpha/beta-Hydrolases"/>
    <property type="match status" value="1"/>
</dbReference>
<accession>A0ABW7RW83</accession>